<comment type="caution">
    <text evidence="4">The sequence shown here is derived from an EMBL/GenBank/DDBJ whole genome shotgun (WGS) entry which is preliminary data.</text>
</comment>
<dbReference type="PANTHER" id="PTHR31151">
    <property type="entry name" value="PROLINE-TRNA LIGASE (DUF1680)"/>
    <property type="match status" value="1"/>
</dbReference>
<feature type="chain" id="PRO_5036222488" evidence="1">
    <location>
        <begin position="18"/>
        <end position="636"/>
    </location>
</feature>
<keyword evidence="6" id="KW-1185">Reference proteome</keyword>
<organism evidence="4 7">
    <name type="scientific">Adineta steineri</name>
    <dbReference type="NCBI Taxonomy" id="433720"/>
    <lineage>
        <taxon>Eukaryota</taxon>
        <taxon>Metazoa</taxon>
        <taxon>Spiralia</taxon>
        <taxon>Gnathifera</taxon>
        <taxon>Rotifera</taxon>
        <taxon>Eurotatoria</taxon>
        <taxon>Bdelloidea</taxon>
        <taxon>Adinetida</taxon>
        <taxon>Adinetidae</taxon>
        <taxon>Adineta</taxon>
    </lineage>
</organism>
<feature type="signal peptide" evidence="1">
    <location>
        <begin position="1"/>
        <end position="17"/>
    </location>
</feature>
<protein>
    <submittedName>
        <fullName evidence="4">Uncharacterized protein</fullName>
    </submittedName>
</protein>
<reference evidence="4" key="1">
    <citation type="submission" date="2021-02" db="EMBL/GenBank/DDBJ databases">
        <authorList>
            <person name="Nowell W R."/>
        </authorList>
    </citation>
    <scope>NUCLEOTIDE SEQUENCE</scope>
</reference>
<dbReference type="PANTHER" id="PTHR31151:SF0">
    <property type="entry name" value="PROLINE-TRNA LIGASE (DUF1680)"/>
    <property type="match status" value="1"/>
</dbReference>
<dbReference type="AlphaFoldDB" id="A0A813NVN6"/>
<feature type="domain" description="Non-reducing end beta-L-arabinofuranosidase-like GH127 middle" evidence="3">
    <location>
        <begin position="456"/>
        <end position="553"/>
    </location>
</feature>
<keyword evidence="1" id="KW-0732">Signal</keyword>
<dbReference type="OrthoDB" id="5358475at2759"/>
<dbReference type="InterPro" id="IPR012878">
    <property type="entry name" value="Beta-AFase-like_GH127_cat"/>
</dbReference>
<dbReference type="EMBL" id="CAJNOM010000105">
    <property type="protein sequence ID" value="CAF1057762.1"/>
    <property type="molecule type" value="Genomic_DNA"/>
</dbReference>
<accession>A0A813NVN6</accession>
<evidence type="ECO:0000313" key="4">
    <source>
        <dbReference type="EMBL" id="CAF0745237.1"/>
    </source>
</evidence>
<evidence type="ECO:0000313" key="6">
    <source>
        <dbReference type="Proteomes" id="UP000663832"/>
    </source>
</evidence>
<evidence type="ECO:0000313" key="7">
    <source>
        <dbReference type="Proteomes" id="UP000663877"/>
    </source>
</evidence>
<feature type="domain" description="Non-reducing end beta-L-arabinofuranosidase-like GH127 catalytic" evidence="2">
    <location>
        <begin position="52"/>
        <end position="441"/>
    </location>
</feature>
<dbReference type="Proteomes" id="UP000663877">
    <property type="component" value="Unassembled WGS sequence"/>
</dbReference>
<proteinExistence type="predicted"/>
<evidence type="ECO:0000256" key="1">
    <source>
        <dbReference type="SAM" id="SignalP"/>
    </source>
</evidence>
<dbReference type="Proteomes" id="UP000663832">
    <property type="component" value="Unassembled WGS sequence"/>
</dbReference>
<dbReference type="EMBL" id="CAJNOI010000005">
    <property type="protein sequence ID" value="CAF0745237.1"/>
    <property type="molecule type" value="Genomic_DNA"/>
</dbReference>
<dbReference type="Pfam" id="PF07944">
    <property type="entry name" value="Beta-AFase-like_GH127_cat"/>
    <property type="match status" value="1"/>
</dbReference>
<evidence type="ECO:0000259" key="2">
    <source>
        <dbReference type="Pfam" id="PF07944"/>
    </source>
</evidence>
<dbReference type="InterPro" id="IPR049046">
    <property type="entry name" value="Beta-AFase-like_GH127_middle"/>
</dbReference>
<evidence type="ECO:0000313" key="5">
    <source>
        <dbReference type="EMBL" id="CAF1057762.1"/>
    </source>
</evidence>
<evidence type="ECO:0000259" key="3">
    <source>
        <dbReference type="Pfam" id="PF20736"/>
    </source>
</evidence>
<sequence length="636" mass="73154">MQLLVFFGFLFLNSLNSLPIPSSYINNDYNKLLPFYLQQVHLINSTHSPSLIGQQLNQAYLDLLPVDRLLYTYYVNANISVEGIESLGGWESPSSDIRGVFLAFYLQASAKAYLAYNNTHQLIKAQYLVEQLYRVQKNLDESGFLAAWPSEHLRKLEHLEKVWAPIYCYEKLLRGLSDMYTLTGLTLAGQMMNSMLDYLYTWMIFCSQTYSISHWHAMVFSTLGYEYGGISDFLYEQYGLTNDKRYFWMAQQFDDGRFLGALALNTDSLAGVHANSHVPPVIGSGRRYTITGEEQYRLILENFYSIVWNNHIYSTGGSNGGNGSIGFYQQERYSDSNLLSQTLWNNNQEFCVQYNMLKLIRMLIQWSGEIKYADAFERIFVNSIWGTQDPSEPGHMLYSYPLGEGVSKPKSVGGGSTGYGTQFDSFWCCYTTAIDQCTKMSDSIYFYSNKNNILSIYINLFVASQLDWIAQKLSIQQITAFPRETTTNLTFITLLDQISMNIYLRVPSWIVSNQSWIEINNIRQTIDLIPSSYVHLPRINWRNNDRIVYNMNMKLSYEPINDNSKLVSILYGPIVLGGLINQAKILSNDINTIRKINRTSYESLLFETIALDGTTIQFLPLYEIINQTYTVYFPIH</sequence>
<name>A0A813NVN6_9BILA</name>
<dbReference type="Pfam" id="PF20736">
    <property type="entry name" value="Glyco_hydro127M"/>
    <property type="match status" value="1"/>
</dbReference>
<gene>
    <name evidence="4" type="ORF">BJG266_LOCUS2097</name>
    <name evidence="5" type="ORF">QVE165_LOCUS17982</name>
</gene>